<dbReference type="RefSeq" id="WP_151625990.1">
    <property type="nucleotide sequence ID" value="NZ_CP043030.1"/>
</dbReference>
<reference evidence="2" key="1">
    <citation type="submission" date="2019-08" db="EMBL/GenBank/DDBJ databases">
        <title>Complete Genome Sequence of the Polysaccharide-Degrading Rumen Bacterium Pseudobutyrivibrio xylanivorans MA3014.</title>
        <authorList>
            <person name="Palevich N."/>
            <person name="Maclean P.H."/>
            <person name="Kelly W.J."/>
            <person name="Leahy S.C."/>
            <person name="Rakonjac J."/>
            <person name="Attwood G.T."/>
        </authorList>
    </citation>
    <scope>NUCLEOTIDE SEQUENCE [LARGE SCALE GENOMIC DNA]</scope>
    <source>
        <strain evidence="2">MA3014</strain>
    </source>
</reference>
<dbReference type="AlphaFoldDB" id="A0A5P6VUF4"/>
<accession>A0A5P6VUF4</accession>
<dbReference type="KEGG" id="pxv:FXF36_15685"/>
<evidence type="ECO:0000313" key="1">
    <source>
        <dbReference type="EMBL" id="QFJ56355.1"/>
    </source>
</evidence>
<dbReference type="EMBL" id="CP043030">
    <property type="protein sequence ID" value="QFJ56355.1"/>
    <property type="molecule type" value="Genomic_DNA"/>
</dbReference>
<dbReference type="SUPFAM" id="SSF53474">
    <property type="entry name" value="alpha/beta-Hydrolases"/>
    <property type="match status" value="1"/>
</dbReference>
<dbReference type="OrthoDB" id="9794761at2"/>
<protein>
    <submittedName>
        <fullName evidence="1">Feruloyl esterase</fullName>
    </submittedName>
</protein>
<name>A0A5P6VUF4_PSEXY</name>
<proteinExistence type="predicted"/>
<dbReference type="InterPro" id="IPR000801">
    <property type="entry name" value="Esterase-like"/>
</dbReference>
<sequence length="231" mass="26185">MTKEIFQIQTRNCIAFWDKTPEVVLVQPVDSHDYELLDSETKYIAEHTDNPFMLVAFSVNDWNKDLSPWPAPPVFGKEGFGDGANDTLSFAIKELIPTVKTKYDIPQDTPIILGGYSLAGLFALWSAYQTNAFTAIAAASPSVWFPSFLEYAKSKDIFANHVYLSLGDREERAKNPIMSTVGKCIRELSDYYQSNELDSTLEWNEGNHFKEADTRTAKGFSWCIERIKNDN</sequence>
<dbReference type="Gene3D" id="3.40.50.1820">
    <property type="entry name" value="alpha/beta hydrolase"/>
    <property type="match status" value="1"/>
</dbReference>
<organism evidence="1 2">
    <name type="scientific">Pseudobutyrivibrio xylanivorans</name>
    <dbReference type="NCBI Taxonomy" id="185007"/>
    <lineage>
        <taxon>Bacteria</taxon>
        <taxon>Bacillati</taxon>
        <taxon>Bacillota</taxon>
        <taxon>Clostridia</taxon>
        <taxon>Lachnospirales</taxon>
        <taxon>Lachnospiraceae</taxon>
        <taxon>Pseudobutyrivibrio</taxon>
    </lineage>
</organism>
<dbReference type="Pfam" id="PF00756">
    <property type="entry name" value="Esterase"/>
    <property type="match status" value="1"/>
</dbReference>
<dbReference type="Proteomes" id="UP000327030">
    <property type="component" value="Chromosome PxyII"/>
</dbReference>
<evidence type="ECO:0000313" key="2">
    <source>
        <dbReference type="Proteomes" id="UP000327030"/>
    </source>
</evidence>
<gene>
    <name evidence="1" type="primary">est1D</name>
    <name evidence="1" type="ORF">FXF36_15685</name>
</gene>
<dbReference type="InterPro" id="IPR029058">
    <property type="entry name" value="AB_hydrolase_fold"/>
</dbReference>